<accession>A0AAE3U3F5</accession>
<sequence length="48" mass="5070">MLFRCSRTVNCPVVGQTFPLSEAAQAHALMEAGGSFGKIALTVPHDPL</sequence>
<dbReference type="RefSeq" id="WP_311789328.1">
    <property type="nucleotide sequence ID" value="NZ_JALDYY010000027.1"/>
</dbReference>
<dbReference type="Pfam" id="PF13602">
    <property type="entry name" value="ADH_zinc_N_2"/>
    <property type="match status" value="1"/>
</dbReference>
<dbReference type="Proteomes" id="UP001161580">
    <property type="component" value="Unassembled WGS sequence"/>
</dbReference>
<evidence type="ECO:0000313" key="2">
    <source>
        <dbReference type="Proteomes" id="UP001161580"/>
    </source>
</evidence>
<protein>
    <submittedName>
        <fullName evidence="1">Zinc-binding dehydrogenase</fullName>
    </submittedName>
</protein>
<gene>
    <name evidence="1" type="ORF">MRS75_23740</name>
</gene>
<dbReference type="EMBL" id="JALDYZ010000023">
    <property type="protein sequence ID" value="MDI7925074.1"/>
    <property type="molecule type" value="Genomic_DNA"/>
</dbReference>
<dbReference type="Gene3D" id="3.90.180.10">
    <property type="entry name" value="Medium-chain alcohol dehydrogenases, catalytic domain"/>
    <property type="match status" value="1"/>
</dbReference>
<comment type="caution">
    <text evidence="1">The sequence shown here is derived from an EMBL/GenBank/DDBJ whole genome shotgun (WGS) entry which is preliminary data.</text>
</comment>
<reference evidence="1" key="1">
    <citation type="submission" date="2022-03" db="EMBL/GenBank/DDBJ databases">
        <title>Fererhizobium litorale gen. nov., sp. nov., isolated from sandy sediments of the Sea of Japan seashore.</title>
        <authorList>
            <person name="Romanenko L."/>
            <person name="Kurilenko V."/>
            <person name="Otstavnykh N."/>
            <person name="Svetashev V."/>
            <person name="Tekutyeva L."/>
            <person name="Isaeva M."/>
            <person name="Mikhailov V."/>
        </authorList>
    </citation>
    <scope>NUCLEOTIDE SEQUENCE</scope>
    <source>
        <strain evidence="1">KMM 9576</strain>
    </source>
</reference>
<proteinExistence type="predicted"/>
<dbReference type="AlphaFoldDB" id="A0AAE3U3F5"/>
<keyword evidence="2" id="KW-1185">Reference proteome</keyword>
<organism evidence="1 2">
    <name type="scientific">Ferirhizobium litorale</name>
    <dbReference type="NCBI Taxonomy" id="2927786"/>
    <lineage>
        <taxon>Bacteria</taxon>
        <taxon>Pseudomonadati</taxon>
        <taxon>Pseudomonadota</taxon>
        <taxon>Alphaproteobacteria</taxon>
        <taxon>Hyphomicrobiales</taxon>
        <taxon>Rhizobiaceae</taxon>
        <taxon>Ferirhizobium</taxon>
    </lineage>
</organism>
<evidence type="ECO:0000313" key="1">
    <source>
        <dbReference type="EMBL" id="MDI7925074.1"/>
    </source>
</evidence>
<name>A0AAE3U3F5_9HYPH</name>